<proteinExistence type="predicted"/>
<dbReference type="InterPro" id="IPR011050">
    <property type="entry name" value="Pectin_lyase_fold/virulence"/>
</dbReference>
<evidence type="ECO:0000313" key="2">
    <source>
        <dbReference type="EMBL" id="MBE9069342.1"/>
    </source>
</evidence>
<dbReference type="Proteomes" id="UP000615026">
    <property type="component" value="Unassembled WGS sequence"/>
</dbReference>
<comment type="caution">
    <text evidence="2">The sequence shown here is derived from an EMBL/GenBank/DDBJ whole genome shotgun (WGS) entry which is preliminary data.</text>
</comment>
<evidence type="ECO:0000259" key="1">
    <source>
        <dbReference type="SMART" id="SM00912"/>
    </source>
</evidence>
<dbReference type="Gene3D" id="2.160.20.10">
    <property type="entry name" value="Single-stranded right-handed beta-helix, Pectin lyase-like"/>
    <property type="match status" value="2"/>
</dbReference>
<protein>
    <submittedName>
        <fullName evidence="2">Filamentous hemagglutinin N-terminal domain-containing protein</fullName>
    </submittedName>
</protein>
<dbReference type="Pfam" id="PF05860">
    <property type="entry name" value="TPS"/>
    <property type="match status" value="1"/>
</dbReference>
<dbReference type="SMART" id="SM00912">
    <property type="entry name" value="Haemagg_act"/>
    <property type="match status" value="1"/>
</dbReference>
<dbReference type="RefSeq" id="WP_193995249.1">
    <property type="nucleotide sequence ID" value="NZ_JADEXP010000263.1"/>
</dbReference>
<gene>
    <name evidence="2" type="ORF">IQ260_22110</name>
</gene>
<dbReference type="EMBL" id="JADEXP010000263">
    <property type="protein sequence ID" value="MBE9069342.1"/>
    <property type="molecule type" value="Genomic_DNA"/>
</dbReference>
<dbReference type="InterPro" id="IPR012334">
    <property type="entry name" value="Pectin_lyas_fold"/>
</dbReference>
<sequence length="852" mass="85873">MASIKRSAARWLSVWGGVAIATVPSWAYAQSIIPDDSFGNRSSAVLFNGTDTYTIGNGLESGSNLFHSFERFGLLDNETAAFTSNPGILNVITRVTGGDASTISGTLQAGDVNLFVINPSGLTFTANASLDIGRSFVGSTAGSLLFEDGTRLLTGTATDFSGTGSMPSAFEILDSGSSPINVVDTGTGSGNGFGDGLEVELDQTLALIGGDITLNGGILQAPKGTLYLSALSGGESVGVSVNASTGELAFETPDSDNISASADSVISLNDSILTANLDSGETGLAGVILLRAGALISLDNKTEIQSLVRGEGEPGLISLITGDTGTVALDNDSAVFTTIERGGVFDGDVGIIFIETGFLTMDNGSQLQALVRVEKDGEPAGIGEPGNIFVLASQGIELRGKGTEGFDTGISTDLDGEGTGSTLSGDGGNLLDFLSNLSSTSGLGDLFGSVLLFTDGDVVVEDDAFIATGTSANGNAGAVLVVADNVFVESSGSISSNAVGDATGSAGVVLIAADNDIVVKGEGSNISSAVGLNASTFSVGGSGEQNGAVLLVARRVGALNGGEISVDNNSSGEAGALLIDADLVALNRDGRISAAAEGDATGGAIIVDGNSESRAFFIALANGSEISTSTNSGNGGNILLNVSPEIIAAPSQDNNILTESNDPNSNALIDVSFGSPFLRNISVTLTGDSPIRNDISAASPTNVNGTVNTTGLEDSLLQDPLLLPDDLVDPSRLIAQGCAAGDLKAAQNIGGFTRVGRAGISATPEEQISSSASAPSLVSSLDEAELAQVETWVANDDHGQESALVSNSGSNTDNTPEAQTWRYGRDGQVVLAAHTDNAPSSSVFPGFTCDVL</sequence>
<dbReference type="SUPFAM" id="SSF51126">
    <property type="entry name" value="Pectin lyase-like"/>
    <property type="match status" value="1"/>
</dbReference>
<keyword evidence="3" id="KW-1185">Reference proteome</keyword>
<dbReference type="InterPro" id="IPR008638">
    <property type="entry name" value="FhaB/CdiA-like_TPS"/>
</dbReference>
<dbReference type="NCBIfam" id="TIGR01901">
    <property type="entry name" value="adhes_NPXG"/>
    <property type="match status" value="1"/>
</dbReference>
<feature type="domain" description="Filamentous haemagglutinin FhaB/tRNA nuclease CdiA-like TPS" evidence="1">
    <location>
        <begin position="42"/>
        <end position="147"/>
    </location>
</feature>
<accession>A0A928ZXN5</accession>
<name>A0A928ZXN5_LEPEC</name>
<reference evidence="2" key="1">
    <citation type="submission" date="2020-10" db="EMBL/GenBank/DDBJ databases">
        <authorList>
            <person name="Castelo-Branco R."/>
            <person name="Eusebio N."/>
            <person name="Adriana R."/>
            <person name="Vieira A."/>
            <person name="Brugerolle De Fraissinette N."/>
            <person name="Rezende De Castro R."/>
            <person name="Schneider M.P."/>
            <person name="Vasconcelos V."/>
            <person name="Leao P.N."/>
        </authorList>
    </citation>
    <scope>NUCLEOTIDE SEQUENCE</scope>
    <source>
        <strain evidence="2">LEGE 11479</strain>
    </source>
</reference>
<dbReference type="AlphaFoldDB" id="A0A928ZXN5"/>
<organism evidence="2 3">
    <name type="scientific">Leptolyngbya cf. ectocarpi LEGE 11479</name>
    <dbReference type="NCBI Taxonomy" id="1828722"/>
    <lineage>
        <taxon>Bacteria</taxon>
        <taxon>Bacillati</taxon>
        <taxon>Cyanobacteriota</taxon>
        <taxon>Cyanophyceae</taxon>
        <taxon>Leptolyngbyales</taxon>
        <taxon>Leptolyngbyaceae</taxon>
        <taxon>Leptolyngbya group</taxon>
        <taxon>Leptolyngbya</taxon>
    </lineage>
</organism>
<evidence type="ECO:0000313" key="3">
    <source>
        <dbReference type="Proteomes" id="UP000615026"/>
    </source>
</evidence>